<dbReference type="EMBL" id="AKHW03000635">
    <property type="protein sequence ID" value="KYO45123.1"/>
    <property type="molecule type" value="Genomic_DNA"/>
</dbReference>
<dbReference type="AlphaFoldDB" id="A0A151P7W9"/>
<dbReference type="Proteomes" id="UP000050525">
    <property type="component" value="Unassembled WGS sequence"/>
</dbReference>
<reference evidence="1 2" key="1">
    <citation type="journal article" date="2012" name="Genome Biol.">
        <title>Sequencing three crocodilian genomes to illuminate the evolution of archosaurs and amniotes.</title>
        <authorList>
            <person name="St John J.A."/>
            <person name="Braun E.L."/>
            <person name="Isberg S.R."/>
            <person name="Miles L.G."/>
            <person name="Chong A.Y."/>
            <person name="Gongora J."/>
            <person name="Dalzell P."/>
            <person name="Moran C."/>
            <person name="Bed'hom B."/>
            <person name="Abzhanov A."/>
            <person name="Burgess S.C."/>
            <person name="Cooksey A.M."/>
            <person name="Castoe T.A."/>
            <person name="Crawford N.G."/>
            <person name="Densmore L.D."/>
            <person name="Drew J.C."/>
            <person name="Edwards S.V."/>
            <person name="Faircloth B.C."/>
            <person name="Fujita M.K."/>
            <person name="Greenwold M.J."/>
            <person name="Hoffmann F.G."/>
            <person name="Howard J.M."/>
            <person name="Iguchi T."/>
            <person name="Janes D.E."/>
            <person name="Khan S.Y."/>
            <person name="Kohno S."/>
            <person name="de Koning A.J."/>
            <person name="Lance S.L."/>
            <person name="McCarthy F.M."/>
            <person name="McCormack J.E."/>
            <person name="Merchant M.E."/>
            <person name="Peterson D.G."/>
            <person name="Pollock D.D."/>
            <person name="Pourmand N."/>
            <person name="Raney B.J."/>
            <person name="Roessler K.A."/>
            <person name="Sanford J.R."/>
            <person name="Sawyer R.H."/>
            <person name="Schmidt C.J."/>
            <person name="Triplett E.W."/>
            <person name="Tuberville T.D."/>
            <person name="Venegas-Anaya M."/>
            <person name="Howard J.T."/>
            <person name="Jarvis E.D."/>
            <person name="Guillette L.J.Jr."/>
            <person name="Glenn T.C."/>
            <person name="Green R.E."/>
            <person name="Ray D.A."/>
        </authorList>
    </citation>
    <scope>NUCLEOTIDE SEQUENCE [LARGE SCALE GENOMIC DNA]</scope>
    <source>
        <strain evidence="1">KSC_2009_1</strain>
    </source>
</reference>
<keyword evidence="2" id="KW-1185">Reference proteome</keyword>
<protein>
    <submittedName>
        <fullName evidence="1">Uncharacterized protein</fullName>
    </submittedName>
</protein>
<accession>A0A151P7W9</accession>
<gene>
    <name evidence="1" type="ORF">Y1Q_0007413</name>
</gene>
<name>A0A151P7W9_ALLMI</name>
<sequence length="77" mass="8734">MVEQRQKVQKTSSTISTLIPRPQMNYWGQRKSQRFRDFNLQNSPGHCLGYMLADSGCPPEGREHFPLPLGTLSGQVT</sequence>
<organism evidence="1 2">
    <name type="scientific">Alligator mississippiensis</name>
    <name type="common">American alligator</name>
    <dbReference type="NCBI Taxonomy" id="8496"/>
    <lineage>
        <taxon>Eukaryota</taxon>
        <taxon>Metazoa</taxon>
        <taxon>Chordata</taxon>
        <taxon>Craniata</taxon>
        <taxon>Vertebrata</taxon>
        <taxon>Euteleostomi</taxon>
        <taxon>Archelosauria</taxon>
        <taxon>Archosauria</taxon>
        <taxon>Crocodylia</taxon>
        <taxon>Alligatoridae</taxon>
        <taxon>Alligatorinae</taxon>
        <taxon>Alligator</taxon>
    </lineage>
</organism>
<evidence type="ECO:0000313" key="2">
    <source>
        <dbReference type="Proteomes" id="UP000050525"/>
    </source>
</evidence>
<proteinExistence type="predicted"/>
<comment type="caution">
    <text evidence="1">The sequence shown here is derived from an EMBL/GenBank/DDBJ whole genome shotgun (WGS) entry which is preliminary data.</text>
</comment>
<evidence type="ECO:0000313" key="1">
    <source>
        <dbReference type="EMBL" id="KYO45123.1"/>
    </source>
</evidence>